<evidence type="ECO:0000256" key="1">
    <source>
        <dbReference type="SAM" id="Phobius"/>
    </source>
</evidence>
<dbReference type="Proteomes" id="UP000434957">
    <property type="component" value="Unassembled WGS sequence"/>
</dbReference>
<sequence>MVCAVLEQMRVAVPGLGLTALQVTMIAIISTTVATAFEIWMASIIGFPLPFTLLIGMPAAMLVMILSFVVLFGRSLKQDAELRKEMNLFSNVQNCPFILMLVYPIYLYGFNRLGHLGQSMYLGLLPLIKIISKNWMSYCLGNKYELMPQHLIFNVDVFNLVSADVAWESMRGRKEIRK</sequence>
<feature type="transmembrane region" description="Helical" evidence="1">
    <location>
        <begin position="88"/>
        <end position="108"/>
    </location>
</feature>
<keyword evidence="1" id="KW-0812">Transmembrane</keyword>
<accession>A0A6A4B0U4</accession>
<feature type="transmembrane region" description="Helical" evidence="1">
    <location>
        <begin position="49"/>
        <end position="76"/>
    </location>
</feature>
<feature type="transmembrane region" description="Helical" evidence="1">
    <location>
        <begin position="12"/>
        <end position="37"/>
    </location>
</feature>
<keyword evidence="1" id="KW-0472">Membrane</keyword>
<gene>
    <name evidence="2" type="ORF">PR003_g31914</name>
</gene>
<evidence type="ECO:0000313" key="3">
    <source>
        <dbReference type="Proteomes" id="UP000434957"/>
    </source>
</evidence>
<reference evidence="2 3" key="1">
    <citation type="submission" date="2018-08" db="EMBL/GenBank/DDBJ databases">
        <title>Genomic investigation of the strawberry pathogen Phytophthora fragariae indicates pathogenicity is determined by transcriptional variation in three key races.</title>
        <authorList>
            <person name="Adams T.M."/>
            <person name="Armitage A.D."/>
            <person name="Sobczyk M.K."/>
            <person name="Bates H.J."/>
            <person name="Dunwell J.M."/>
            <person name="Nellist C.F."/>
            <person name="Harrison R.J."/>
        </authorList>
    </citation>
    <scope>NUCLEOTIDE SEQUENCE [LARGE SCALE GENOMIC DNA]</scope>
    <source>
        <strain evidence="2 3">SCRP333</strain>
    </source>
</reference>
<comment type="caution">
    <text evidence="2">The sequence shown here is derived from an EMBL/GenBank/DDBJ whole genome shotgun (WGS) entry which is preliminary data.</text>
</comment>
<keyword evidence="1" id="KW-1133">Transmembrane helix</keyword>
<evidence type="ECO:0000313" key="2">
    <source>
        <dbReference type="EMBL" id="KAE9267051.1"/>
    </source>
</evidence>
<keyword evidence="3" id="KW-1185">Reference proteome</keyword>
<dbReference type="AlphaFoldDB" id="A0A6A4B0U4"/>
<organism evidence="2 3">
    <name type="scientific">Phytophthora rubi</name>
    <dbReference type="NCBI Taxonomy" id="129364"/>
    <lineage>
        <taxon>Eukaryota</taxon>
        <taxon>Sar</taxon>
        <taxon>Stramenopiles</taxon>
        <taxon>Oomycota</taxon>
        <taxon>Peronosporomycetes</taxon>
        <taxon>Peronosporales</taxon>
        <taxon>Peronosporaceae</taxon>
        <taxon>Phytophthora</taxon>
    </lineage>
</organism>
<proteinExistence type="predicted"/>
<protein>
    <submittedName>
        <fullName evidence="2">Uncharacterized protein</fullName>
    </submittedName>
</protein>
<name>A0A6A4B0U4_9STRA</name>
<dbReference type="EMBL" id="QXFT01007135">
    <property type="protein sequence ID" value="KAE9267051.1"/>
    <property type="molecule type" value="Genomic_DNA"/>
</dbReference>